<evidence type="ECO:0000313" key="1">
    <source>
        <dbReference type="EMBL" id="KAF7810571.1"/>
    </source>
</evidence>
<dbReference type="Proteomes" id="UP000634136">
    <property type="component" value="Unassembled WGS sequence"/>
</dbReference>
<accession>A0A834SX39</accession>
<sequence>MAVAEHYEASTARRPSRLIASWVHINLREEQNQPIGNIELVLVTQIVFNIHEVLPLRLRLLPHKLVLSEFLVRMLKVLLFPLPLFTVAFDLNNERVKSHRFVVVGGMMRCGQSEVGTKLEAVAAMARVSLWGVREKP</sequence>
<keyword evidence="2" id="KW-1185">Reference proteome</keyword>
<name>A0A834SX39_9FABA</name>
<protein>
    <submittedName>
        <fullName evidence="1">Uncharacterized protein</fullName>
    </submittedName>
</protein>
<organism evidence="1 2">
    <name type="scientific">Senna tora</name>
    <dbReference type="NCBI Taxonomy" id="362788"/>
    <lineage>
        <taxon>Eukaryota</taxon>
        <taxon>Viridiplantae</taxon>
        <taxon>Streptophyta</taxon>
        <taxon>Embryophyta</taxon>
        <taxon>Tracheophyta</taxon>
        <taxon>Spermatophyta</taxon>
        <taxon>Magnoliopsida</taxon>
        <taxon>eudicotyledons</taxon>
        <taxon>Gunneridae</taxon>
        <taxon>Pentapetalae</taxon>
        <taxon>rosids</taxon>
        <taxon>fabids</taxon>
        <taxon>Fabales</taxon>
        <taxon>Fabaceae</taxon>
        <taxon>Caesalpinioideae</taxon>
        <taxon>Cassia clade</taxon>
        <taxon>Senna</taxon>
    </lineage>
</organism>
<dbReference type="EMBL" id="JAAIUW010000011">
    <property type="protein sequence ID" value="KAF7810571.1"/>
    <property type="molecule type" value="Genomic_DNA"/>
</dbReference>
<evidence type="ECO:0000313" key="2">
    <source>
        <dbReference type="Proteomes" id="UP000634136"/>
    </source>
</evidence>
<dbReference type="AlphaFoldDB" id="A0A834SX39"/>
<proteinExistence type="predicted"/>
<gene>
    <name evidence="1" type="ORF">G2W53_037314</name>
</gene>
<reference evidence="1" key="1">
    <citation type="submission" date="2020-09" db="EMBL/GenBank/DDBJ databases">
        <title>Genome-Enabled Discovery of Anthraquinone Biosynthesis in Senna tora.</title>
        <authorList>
            <person name="Kang S.-H."/>
            <person name="Pandey R.P."/>
            <person name="Lee C.-M."/>
            <person name="Sim J.-S."/>
            <person name="Jeong J.-T."/>
            <person name="Choi B.-S."/>
            <person name="Jung M."/>
            <person name="Ginzburg D."/>
            <person name="Zhao K."/>
            <person name="Won S.Y."/>
            <person name="Oh T.-J."/>
            <person name="Yu Y."/>
            <person name="Kim N.-H."/>
            <person name="Lee O.R."/>
            <person name="Lee T.-H."/>
            <person name="Bashyal P."/>
            <person name="Kim T.-S."/>
            <person name="Lee W.-H."/>
            <person name="Kawkins C."/>
            <person name="Kim C.-K."/>
            <person name="Kim J.S."/>
            <person name="Ahn B.O."/>
            <person name="Rhee S.Y."/>
            <person name="Sohng J.K."/>
        </authorList>
    </citation>
    <scope>NUCLEOTIDE SEQUENCE</scope>
    <source>
        <tissue evidence="1">Leaf</tissue>
    </source>
</reference>
<comment type="caution">
    <text evidence="1">The sequence shown here is derived from an EMBL/GenBank/DDBJ whole genome shotgun (WGS) entry which is preliminary data.</text>
</comment>